<comment type="caution">
    <text evidence="1">The sequence shown here is derived from an EMBL/GenBank/DDBJ whole genome shotgun (WGS) entry which is preliminary data.</text>
</comment>
<gene>
    <name evidence="1" type="ORF">CFOL_v3_24707</name>
</gene>
<dbReference type="PANTHER" id="PTHR33593:SF2">
    <property type="entry name" value="ANKYRIN REPEAT_KH DOMAIN PROTEIN (DUF1442)"/>
    <property type="match status" value="1"/>
</dbReference>
<dbReference type="EMBL" id="BDDD01002362">
    <property type="protein sequence ID" value="GAV81249.1"/>
    <property type="molecule type" value="Genomic_DNA"/>
</dbReference>
<organism evidence="1 2">
    <name type="scientific">Cephalotus follicularis</name>
    <name type="common">Albany pitcher plant</name>
    <dbReference type="NCBI Taxonomy" id="3775"/>
    <lineage>
        <taxon>Eukaryota</taxon>
        <taxon>Viridiplantae</taxon>
        <taxon>Streptophyta</taxon>
        <taxon>Embryophyta</taxon>
        <taxon>Tracheophyta</taxon>
        <taxon>Spermatophyta</taxon>
        <taxon>Magnoliopsida</taxon>
        <taxon>eudicotyledons</taxon>
        <taxon>Gunneridae</taxon>
        <taxon>Pentapetalae</taxon>
        <taxon>rosids</taxon>
        <taxon>fabids</taxon>
        <taxon>Oxalidales</taxon>
        <taxon>Cephalotaceae</taxon>
        <taxon>Cephalotus</taxon>
    </lineage>
</organism>
<evidence type="ECO:0000313" key="2">
    <source>
        <dbReference type="Proteomes" id="UP000187406"/>
    </source>
</evidence>
<dbReference type="OrthoDB" id="685237at2759"/>
<reference evidence="2" key="1">
    <citation type="submission" date="2016-04" db="EMBL/GenBank/DDBJ databases">
        <title>Cephalotus genome sequencing.</title>
        <authorList>
            <person name="Fukushima K."/>
            <person name="Hasebe M."/>
            <person name="Fang X."/>
        </authorList>
    </citation>
    <scope>NUCLEOTIDE SEQUENCE [LARGE SCALE GENOMIC DNA]</scope>
    <source>
        <strain evidence="2">cv. St1</strain>
    </source>
</reference>
<dbReference type="PANTHER" id="PTHR33593">
    <property type="entry name" value="DUF1442 FAMILY PROTEIN"/>
    <property type="match status" value="1"/>
</dbReference>
<name>A0A1Q3CLX7_CEPFO</name>
<feature type="non-terminal residue" evidence="1">
    <location>
        <position position="1"/>
    </location>
</feature>
<proteinExistence type="predicted"/>
<dbReference type="InParanoid" id="A0A1Q3CLX7"/>
<evidence type="ECO:0000313" key="1">
    <source>
        <dbReference type="EMBL" id="GAV81249.1"/>
    </source>
</evidence>
<sequence length="118" mass="13036">YPTVIATNIDVAVASRQTNGRRVYVIPDERSQSEYIQAMSEAGMSSEVIVCEPETVMDGLNGIDFLVVDNRRKDFARVVRLAKLSNRGAVLVWKNAKSRSAFGFVWRSVVEGGSRGLV</sequence>
<protein>
    <submittedName>
        <fullName evidence="1">DUF1442 domain-containing protein</fullName>
    </submittedName>
</protein>
<dbReference type="InterPro" id="IPR009902">
    <property type="entry name" value="DUF1442"/>
</dbReference>
<keyword evidence="2" id="KW-1185">Reference proteome</keyword>
<dbReference type="Proteomes" id="UP000187406">
    <property type="component" value="Unassembled WGS sequence"/>
</dbReference>
<accession>A0A1Q3CLX7</accession>
<dbReference type="AlphaFoldDB" id="A0A1Q3CLX7"/>
<dbReference type="Pfam" id="PF07279">
    <property type="entry name" value="DUF1442"/>
    <property type="match status" value="1"/>
</dbReference>